<dbReference type="EC" id="2.7.7.70" evidence="1"/>
<comment type="catalytic activity">
    <reaction evidence="7">
        <text>D-glycero-beta-D-manno-heptose 1-phosphate + ATP + H(+) = ADP-D-glycero-beta-D-manno-heptose + diphosphate</text>
        <dbReference type="Rhea" id="RHEA:27465"/>
        <dbReference type="ChEBI" id="CHEBI:15378"/>
        <dbReference type="ChEBI" id="CHEBI:30616"/>
        <dbReference type="ChEBI" id="CHEBI:33019"/>
        <dbReference type="ChEBI" id="CHEBI:59967"/>
        <dbReference type="ChEBI" id="CHEBI:61593"/>
        <dbReference type="EC" id="2.7.7.70"/>
    </reaction>
</comment>
<dbReference type="HOGENOM" id="CLU_034585_2_0_4"/>
<gene>
    <name evidence="9" type="ORF">SUTH_02911</name>
</gene>
<dbReference type="STRING" id="1223802.SUTH_02911"/>
<dbReference type="InterPro" id="IPR014729">
    <property type="entry name" value="Rossmann-like_a/b/a_fold"/>
</dbReference>
<dbReference type="Pfam" id="PF01467">
    <property type="entry name" value="CTP_transf_like"/>
    <property type="match status" value="1"/>
</dbReference>
<protein>
    <recommendedName>
        <fullName evidence="1">D-glycero-beta-D-manno-heptose 1-phosphate adenylyltransferase</fullName>
        <ecNumber evidence="1">2.7.7.70</ecNumber>
    </recommendedName>
</protein>
<dbReference type="GO" id="GO:0016779">
    <property type="term" value="F:nucleotidyltransferase activity"/>
    <property type="evidence" value="ECO:0007669"/>
    <property type="project" value="UniProtKB-KW"/>
</dbReference>
<evidence type="ECO:0000256" key="5">
    <source>
        <dbReference type="ARBA" id="ARBA00022840"/>
    </source>
</evidence>
<evidence type="ECO:0000313" key="10">
    <source>
        <dbReference type="Proteomes" id="UP000031637"/>
    </source>
</evidence>
<name>W0SIC0_9PROT</name>
<organism evidence="9 10">
    <name type="scientific">Sulfuritalea hydrogenivorans sk43H</name>
    <dbReference type="NCBI Taxonomy" id="1223802"/>
    <lineage>
        <taxon>Bacteria</taxon>
        <taxon>Pseudomonadati</taxon>
        <taxon>Pseudomonadota</taxon>
        <taxon>Betaproteobacteria</taxon>
        <taxon>Nitrosomonadales</taxon>
        <taxon>Sterolibacteriaceae</taxon>
        <taxon>Sulfuritalea</taxon>
    </lineage>
</organism>
<dbReference type="InterPro" id="IPR050385">
    <property type="entry name" value="Archaeal_FAD_synthase"/>
</dbReference>
<dbReference type="OrthoDB" id="9795543at2"/>
<dbReference type="GO" id="GO:0016773">
    <property type="term" value="F:phosphotransferase activity, alcohol group as acceptor"/>
    <property type="evidence" value="ECO:0007669"/>
    <property type="project" value="InterPro"/>
</dbReference>
<keyword evidence="4" id="KW-0547">Nucleotide-binding</keyword>
<evidence type="ECO:0000256" key="7">
    <source>
        <dbReference type="ARBA" id="ARBA00047428"/>
    </source>
</evidence>
<keyword evidence="10" id="KW-1185">Reference proteome</keyword>
<dbReference type="PANTHER" id="PTHR43793">
    <property type="entry name" value="FAD SYNTHASE"/>
    <property type="match status" value="1"/>
</dbReference>
<dbReference type="Gene3D" id="3.40.50.620">
    <property type="entry name" value="HUPs"/>
    <property type="match status" value="1"/>
</dbReference>
<reference evidence="9 10" key="1">
    <citation type="journal article" date="2014" name="Syst. Appl. Microbiol.">
        <title>Complete genomes of freshwater sulfur oxidizers Sulfuricella denitrificans skB26 and Sulfuritalea hydrogenivorans sk43H: genetic insights into the sulfur oxidation pathway of betaproteobacteria.</title>
        <authorList>
            <person name="Watanabe T."/>
            <person name="Kojima H."/>
            <person name="Fukui M."/>
        </authorList>
    </citation>
    <scope>NUCLEOTIDE SEQUENCE [LARGE SCALE GENOMIC DNA]</scope>
    <source>
        <strain evidence="9">DSM22779</strain>
    </source>
</reference>
<dbReference type="NCBIfam" id="TIGR02199">
    <property type="entry name" value="rfaE_dom_II"/>
    <property type="match status" value="1"/>
</dbReference>
<dbReference type="RefSeq" id="WP_041100248.1">
    <property type="nucleotide sequence ID" value="NZ_AP012547.1"/>
</dbReference>
<keyword evidence="5" id="KW-0067">ATP-binding</keyword>
<feature type="domain" description="Cytidyltransferase-like" evidence="8">
    <location>
        <begin position="31"/>
        <end position="127"/>
    </location>
</feature>
<dbReference type="PANTHER" id="PTHR43793:SF2">
    <property type="entry name" value="BIFUNCTIONAL PROTEIN HLDE"/>
    <property type="match status" value="1"/>
</dbReference>
<sequence>MAYPPPAFEAKIAAPADLAGRIALLPRPLVFTNGCFDILHRGHVTYLAQARNLGASLIVAANSDASVKRLGKGDDRPVNPLADRMALLAALECVSLVTWFDEDTPLQRILDCRPDVLVKGGDWAVEKIVGYREVMAWGGAVHSIPFIHERSTTGLMEKIRRL</sequence>
<evidence type="ECO:0000256" key="4">
    <source>
        <dbReference type="ARBA" id="ARBA00022741"/>
    </source>
</evidence>
<evidence type="ECO:0000256" key="3">
    <source>
        <dbReference type="ARBA" id="ARBA00022695"/>
    </source>
</evidence>
<dbReference type="GO" id="GO:0005975">
    <property type="term" value="P:carbohydrate metabolic process"/>
    <property type="evidence" value="ECO:0007669"/>
    <property type="project" value="InterPro"/>
</dbReference>
<dbReference type="AlphaFoldDB" id="W0SIC0"/>
<evidence type="ECO:0000259" key="8">
    <source>
        <dbReference type="Pfam" id="PF01467"/>
    </source>
</evidence>
<evidence type="ECO:0000256" key="6">
    <source>
        <dbReference type="ARBA" id="ARBA00023277"/>
    </source>
</evidence>
<dbReference type="Proteomes" id="UP000031637">
    <property type="component" value="Chromosome"/>
</dbReference>
<keyword evidence="3" id="KW-0548">Nucleotidyltransferase</keyword>
<dbReference type="SUPFAM" id="SSF52374">
    <property type="entry name" value="Nucleotidylyl transferase"/>
    <property type="match status" value="1"/>
</dbReference>
<proteinExistence type="predicted"/>
<dbReference type="KEGG" id="shd:SUTH_02911"/>
<dbReference type="InterPro" id="IPR011914">
    <property type="entry name" value="RfaE_dom_II"/>
</dbReference>
<dbReference type="EMBL" id="AP012547">
    <property type="protein sequence ID" value="BAO30690.1"/>
    <property type="molecule type" value="Genomic_DNA"/>
</dbReference>
<dbReference type="GO" id="GO:0005524">
    <property type="term" value="F:ATP binding"/>
    <property type="evidence" value="ECO:0007669"/>
    <property type="project" value="UniProtKB-KW"/>
</dbReference>
<keyword evidence="2 9" id="KW-0808">Transferase</keyword>
<evidence type="ECO:0000313" key="9">
    <source>
        <dbReference type="EMBL" id="BAO30690.1"/>
    </source>
</evidence>
<dbReference type="InterPro" id="IPR004821">
    <property type="entry name" value="Cyt_trans-like"/>
</dbReference>
<evidence type="ECO:0000256" key="2">
    <source>
        <dbReference type="ARBA" id="ARBA00022679"/>
    </source>
</evidence>
<accession>W0SIC0</accession>
<dbReference type="NCBIfam" id="TIGR00125">
    <property type="entry name" value="cyt_tran_rel"/>
    <property type="match status" value="1"/>
</dbReference>
<evidence type="ECO:0000256" key="1">
    <source>
        <dbReference type="ARBA" id="ARBA00012519"/>
    </source>
</evidence>
<keyword evidence="6" id="KW-0119">Carbohydrate metabolism</keyword>